<feature type="transmembrane region" description="Helical" evidence="9">
    <location>
        <begin position="343"/>
        <end position="362"/>
    </location>
</feature>
<evidence type="ECO:0000256" key="9">
    <source>
        <dbReference type="SAM" id="Phobius"/>
    </source>
</evidence>
<evidence type="ECO:0000259" key="10">
    <source>
        <dbReference type="PROSITE" id="PS50011"/>
    </source>
</evidence>
<evidence type="ECO:0000313" key="11">
    <source>
        <dbReference type="EMBL" id="ROR74019.1"/>
    </source>
</evidence>
<dbReference type="GO" id="GO:0004674">
    <property type="term" value="F:protein serine/threonine kinase activity"/>
    <property type="evidence" value="ECO:0007669"/>
    <property type="project" value="UniProtKB-KW"/>
</dbReference>
<dbReference type="InterPro" id="IPR008266">
    <property type="entry name" value="Tyr_kinase_AS"/>
</dbReference>
<dbReference type="PROSITE" id="PS00107">
    <property type="entry name" value="PROTEIN_KINASE_ATP"/>
    <property type="match status" value="1"/>
</dbReference>
<dbReference type="Proteomes" id="UP000280668">
    <property type="component" value="Unassembled WGS sequence"/>
</dbReference>
<dbReference type="Pfam" id="PF00069">
    <property type="entry name" value="Pkinase"/>
    <property type="match status" value="1"/>
</dbReference>
<keyword evidence="6 7" id="KW-0067">ATP-binding</keyword>
<keyword evidence="3" id="KW-0808">Transferase</keyword>
<evidence type="ECO:0000256" key="2">
    <source>
        <dbReference type="ARBA" id="ARBA00022527"/>
    </source>
</evidence>
<dbReference type="GO" id="GO:0005524">
    <property type="term" value="F:ATP binding"/>
    <property type="evidence" value="ECO:0007669"/>
    <property type="project" value="UniProtKB-UniRule"/>
</dbReference>
<dbReference type="CDD" id="cd14014">
    <property type="entry name" value="STKc_PknB_like"/>
    <property type="match status" value="1"/>
</dbReference>
<proteinExistence type="predicted"/>
<dbReference type="OrthoDB" id="9762169at2"/>
<dbReference type="PROSITE" id="PS50011">
    <property type="entry name" value="PROTEIN_KINASE_DOM"/>
    <property type="match status" value="1"/>
</dbReference>
<keyword evidence="4 7" id="KW-0547">Nucleotide-binding</keyword>
<evidence type="ECO:0000256" key="7">
    <source>
        <dbReference type="PROSITE-ProRule" id="PRU10141"/>
    </source>
</evidence>
<dbReference type="EC" id="2.7.11.1" evidence="1"/>
<name>A0A3N2BFJ2_9MICO</name>
<feature type="binding site" evidence="7">
    <location>
        <position position="37"/>
    </location>
    <ligand>
        <name>ATP</name>
        <dbReference type="ChEBI" id="CHEBI:30616"/>
    </ligand>
</feature>
<dbReference type="Gene3D" id="1.10.510.10">
    <property type="entry name" value="Transferase(Phosphotransferase) domain 1"/>
    <property type="match status" value="1"/>
</dbReference>
<dbReference type="InterPro" id="IPR011009">
    <property type="entry name" value="Kinase-like_dom_sf"/>
</dbReference>
<evidence type="ECO:0000256" key="1">
    <source>
        <dbReference type="ARBA" id="ARBA00012513"/>
    </source>
</evidence>
<protein>
    <recommendedName>
        <fullName evidence="1">non-specific serine/threonine protein kinase</fullName>
        <ecNumber evidence="1">2.7.11.1</ecNumber>
    </recommendedName>
</protein>
<dbReference type="InterPro" id="IPR000719">
    <property type="entry name" value="Prot_kinase_dom"/>
</dbReference>
<accession>A0A3N2BFJ2</accession>
<evidence type="ECO:0000256" key="5">
    <source>
        <dbReference type="ARBA" id="ARBA00022777"/>
    </source>
</evidence>
<keyword evidence="9" id="KW-0472">Membrane</keyword>
<dbReference type="RefSeq" id="WP_123304363.1">
    <property type="nucleotide sequence ID" value="NZ_RKHK01000001.1"/>
</dbReference>
<gene>
    <name evidence="11" type="ORF">EDD31_2415</name>
</gene>
<sequence>MSERLGRYRLEEVIGVGSFATVHRAVDEALLDTVVIKMLAENHSLNPEIRERFIAEGRSLRKVASPHVVGVHDIGENERHQPYLVLEHADRGTLAARVGALRQQGWVASPADALALARQLAAAIAAVHRANLVHRDLSPGNLLLTAVPEADQWGGSSGRVASAVVGFDERLVVADLGMCKDLALNSGLTVGGGTAGFRPPEQDGPGVVDTRADLWAMSALLLWLCSPSGAEHGLPESFFAAVRRSYAAEPEERHPDVAAWLAEIEGAIAGTGIAASSPGGPGLPPPAGDPRSQAGTMLLPEAGGGPAIADQAPVQPGDGTPIVGPPADPSGGSRARSWRLARGAVAVLVAALLGLGAGWWIASSGAPSAAGGAQIAVSGPETAEVGEPVSFEALADGVDSWVWSLPTGAFEADAERVTLTASSPGMAEVVLRARAPDGTDLEVRHRFVVEP</sequence>
<dbReference type="SUPFAM" id="SSF56112">
    <property type="entry name" value="Protein kinase-like (PK-like)"/>
    <property type="match status" value="1"/>
</dbReference>
<dbReference type="AlphaFoldDB" id="A0A3N2BFJ2"/>
<dbReference type="EMBL" id="RKHK01000001">
    <property type="protein sequence ID" value="ROR74019.1"/>
    <property type="molecule type" value="Genomic_DNA"/>
</dbReference>
<evidence type="ECO:0000256" key="4">
    <source>
        <dbReference type="ARBA" id="ARBA00022741"/>
    </source>
</evidence>
<keyword evidence="12" id="KW-1185">Reference proteome</keyword>
<keyword evidence="5 11" id="KW-0418">Kinase</keyword>
<evidence type="ECO:0000256" key="8">
    <source>
        <dbReference type="SAM" id="MobiDB-lite"/>
    </source>
</evidence>
<dbReference type="PANTHER" id="PTHR43289">
    <property type="entry name" value="MITOGEN-ACTIVATED PROTEIN KINASE KINASE KINASE 20-RELATED"/>
    <property type="match status" value="1"/>
</dbReference>
<dbReference type="PANTHER" id="PTHR43289:SF6">
    <property type="entry name" value="SERINE_THREONINE-PROTEIN KINASE NEKL-3"/>
    <property type="match status" value="1"/>
</dbReference>
<feature type="domain" description="Protein kinase" evidence="10">
    <location>
        <begin position="8"/>
        <end position="348"/>
    </location>
</feature>
<comment type="caution">
    <text evidence="11">The sequence shown here is derived from an EMBL/GenBank/DDBJ whole genome shotgun (WGS) entry which is preliminary data.</text>
</comment>
<keyword evidence="2" id="KW-0723">Serine/threonine-protein kinase</keyword>
<evidence type="ECO:0000313" key="12">
    <source>
        <dbReference type="Proteomes" id="UP000280668"/>
    </source>
</evidence>
<organism evidence="11 12">
    <name type="scientific">Bogoriella caseilytica</name>
    <dbReference type="NCBI Taxonomy" id="56055"/>
    <lineage>
        <taxon>Bacteria</taxon>
        <taxon>Bacillati</taxon>
        <taxon>Actinomycetota</taxon>
        <taxon>Actinomycetes</taxon>
        <taxon>Micrococcales</taxon>
        <taxon>Bogoriellaceae</taxon>
        <taxon>Bogoriella</taxon>
    </lineage>
</organism>
<feature type="region of interest" description="Disordered" evidence="8">
    <location>
        <begin position="273"/>
        <end position="335"/>
    </location>
</feature>
<keyword evidence="9" id="KW-0812">Transmembrane</keyword>
<keyword evidence="9" id="KW-1133">Transmembrane helix</keyword>
<evidence type="ECO:0000256" key="3">
    <source>
        <dbReference type="ARBA" id="ARBA00022679"/>
    </source>
</evidence>
<reference evidence="11 12" key="1">
    <citation type="submission" date="2018-11" db="EMBL/GenBank/DDBJ databases">
        <title>Sequencing the genomes of 1000 actinobacteria strains.</title>
        <authorList>
            <person name="Klenk H.-P."/>
        </authorList>
    </citation>
    <scope>NUCLEOTIDE SEQUENCE [LARGE SCALE GENOMIC DNA]</scope>
    <source>
        <strain evidence="11 12">DSM 11294</strain>
    </source>
</reference>
<dbReference type="InterPro" id="IPR017441">
    <property type="entry name" value="Protein_kinase_ATP_BS"/>
</dbReference>
<evidence type="ECO:0000256" key="6">
    <source>
        <dbReference type="ARBA" id="ARBA00022840"/>
    </source>
</evidence>
<dbReference type="PROSITE" id="PS00109">
    <property type="entry name" value="PROTEIN_KINASE_TYR"/>
    <property type="match status" value="1"/>
</dbReference>